<keyword evidence="2" id="KW-1185">Reference proteome</keyword>
<dbReference type="STRING" id="1193181.BN10_520053"/>
<proteinExistence type="predicted"/>
<protein>
    <recommendedName>
        <fullName evidence="3">TIGR03089 family protein</fullName>
    </recommendedName>
</protein>
<gene>
    <name evidence="1" type="ORF">BN10_520053</name>
</gene>
<reference evidence="1 2" key="1">
    <citation type="journal article" date="2013" name="ISME J.">
        <title>A metabolic model for members of the genus Tetrasphaera involved in enhanced biological phosphorus removal.</title>
        <authorList>
            <person name="Kristiansen R."/>
            <person name="Nguyen H.T.T."/>
            <person name="Saunders A.M."/>
            <person name="Nielsen J.L."/>
            <person name="Wimmer R."/>
            <person name="Le V.Q."/>
            <person name="McIlroy S.J."/>
            <person name="Petrovski S."/>
            <person name="Seviour R.J."/>
            <person name="Calteau A."/>
            <person name="Nielsen K.L."/>
            <person name="Nielsen P.H."/>
        </authorList>
    </citation>
    <scope>NUCLEOTIDE SEQUENCE [LARGE SCALE GENOMIC DNA]</scope>
    <source>
        <strain evidence="1 2">Lp2</strain>
    </source>
</reference>
<sequence>MLAYGGQVPLPADVLPTLLRLDPGAPRITCYDDTGGPTHGERIELSAKVLANWVAKAANLLQDEFDVSGGTSVRLALPAHWRTAYWALACWSVGATVLLGTPEETADPDDLALTVTDDPVLAATADPAVLVTLAGLARSAPTPPPVGVLDEARELATFPDVFTAWDEPDPGGAALVTGLGTAAYRDLVGPAGADRTHLLDPDPETFLRTALDTWAAGGSVVLTRGVPDDHTLTRRMAAEHVTAAWPTR</sequence>
<dbReference type="InterPro" id="IPR042099">
    <property type="entry name" value="ANL_N_sf"/>
</dbReference>
<dbReference type="Gene3D" id="3.40.50.12780">
    <property type="entry name" value="N-terminal domain of ligase-like"/>
    <property type="match status" value="1"/>
</dbReference>
<name>N0DZZ8_9MICO</name>
<dbReference type="InterPro" id="IPR017523">
    <property type="entry name" value="Rv3268"/>
</dbReference>
<organism evidence="1 2">
    <name type="scientific">Phycicoccus elongatus Lp2</name>
    <dbReference type="NCBI Taxonomy" id="1193181"/>
    <lineage>
        <taxon>Bacteria</taxon>
        <taxon>Bacillati</taxon>
        <taxon>Actinomycetota</taxon>
        <taxon>Actinomycetes</taxon>
        <taxon>Micrococcales</taxon>
        <taxon>Intrasporangiaceae</taxon>
        <taxon>Phycicoccus</taxon>
    </lineage>
</organism>
<dbReference type="eggNOG" id="COG0365">
    <property type="taxonomic scope" value="Bacteria"/>
</dbReference>
<dbReference type="Proteomes" id="UP000013167">
    <property type="component" value="Unassembled WGS sequence"/>
</dbReference>
<dbReference type="SUPFAM" id="SSF56801">
    <property type="entry name" value="Acetyl-CoA synthetase-like"/>
    <property type="match status" value="1"/>
</dbReference>
<evidence type="ECO:0008006" key="3">
    <source>
        <dbReference type="Google" id="ProtNLM"/>
    </source>
</evidence>
<evidence type="ECO:0000313" key="2">
    <source>
        <dbReference type="Proteomes" id="UP000013167"/>
    </source>
</evidence>
<dbReference type="NCBIfam" id="TIGR03089">
    <property type="entry name" value="TIGR03089 family protein"/>
    <property type="match status" value="1"/>
</dbReference>
<accession>N0DZZ8</accession>
<evidence type="ECO:0000313" key="1">
    <source>
        <dbReference type="EMBL" id="CCH70152.1"/>
    </source>
</evidence>
<dbReference type="EMBL" id="CAIZ01000122">
    <property type="protein sequence ID" value="CCH70152.1"/>
    <property type="molecule type" value="Genomic_DNA"/>
</dbReference>
<comment type="caution">
    <text evidence="1">The sequence shown here is derived from an EMBL/GenBank/DDBJ whole genome shotgun (WGS) entry which is preliminary data.</text>
</comment>
<dbReference type="HOGENOM" id="CLU_076053_1_0_11"/>
<dbReference type="AlphaFoldDB" id="N0DZZ8"/>